<evidence type="ECO:0000313" key="3">
    <source>
        <dbReference type="EMBL" id="MEY9319784.1"/>
    </source>
</evidence>
<sequence length="92" mass="10155">MFKGIGSKLNDMGTIKFLCERAETYALQDQQREPGAEHFLLASLDLPDGTWAGGARCPEGRDRTAVRRSPSFNRSESGCPARYADAGKSRYL</sequence>
<evidence type="ECO:0000313" key="2">
    <source>
        <dbReference type="EMBL" id="MBP1294889.1"/>
    </source>
</evidence>
<evidence type="ECO:0000313" key="4">
    <source>
        <dbReference type="Proteomes" id="UP000673383"/>
    </source>
</evidence>
<proteinExistence type="predicted"/>
<organism evidence="2 4">
    <name type="scientific">Bradyrhizobium elkanii</name>
    <dbReference type="NCBI Taxonomy" id="29448"/>
    <lineage>
        <taxon>Bacteria</taxon>
        <taxon>Pseudomonadati</taxon>
        <taxon>Pseudomonadota</taxon>
        <taxon>Alphaproteobacteria</taxon>
        <taxon>Hyphomicrobiales</taxon>
        <taxon>Nitrobacteraceae</taxon>
        <taxon>Bradyrhizobium</taxon>
    </lineage>
</organism>
<accession>A0A8I1Y594</accession>
<protein>
    <recommendedName>
        <fullName evidence="6">Clp R domain-containing protein</fullName>
    </recommendedName>
</protein>
<dbReference type="AlphaFoldDB" id="A0A8I1Y594"/>
<dbReference type="EMBL" id="JAFICZ010000001">
    <property type="protein sequence ID" value="MBP1294889.1"/>
    <property type="molecule type" value="Genomic_DNA"/>
</dbReference>
<name>A0A8I1Y594_BRAEL</name>
<feature type="region of interest" description="Disordered" evidence="1">
    <location>
        <begin position="55"/>
        <end position="79"/>
    </location>
</feature>
<dbReference type="Proteomes" id="UP001565471">
    <property type="component" value="Unassembled WGS sequence"/>
</dbReference>
<keyword evidence="5" id="KW-1185">Reference proteome</keyword>
<evidence type="ECO:0008006" key="6">
    <source>
        <dbReference type="Google" id="ProtNLM"/>
    </source>
</evidence>
<comment type="caution">
    <text evidence="2">The sequence shown here is derived from an EMBL/GenBank/DDBJ whole genome shotgun (WGS) entry which is preliminary data.</text>
</comment>
<reference evidence="3 5" key="2">
    <citation type="submission" date="2024-07" db="EMBL/GenBank/DDBJ databases">
        <title>Genomic Encyclopedia of Type Strains, Phase V (KMG-V): Genome sequencing to study the core and pangenomes of soil and plant-associated prokaryotes.</title>
        <authorList>
            <person name="Whitman W."/>
        </authorList>
    </citation>
    <scope>NUCLEOTIDE SEQUENCE [LARGE SCALE GENOMIC DNA]</scope>
    <source>
        <strain evidence="3 5">USDA 415</strain>
    </source>
</reference>
<dbReference type="Proteomes" id="UP000673383">
    <property type="component" value="Unassembled WGS sequence"/>
</dbReference>
<dbReference type="EMBL" id="JBGBZA010000002">
    <property type="protein sequence ID" value="MEY9319784.1"/>
    <property type="molecule type" value="Genomic_DNA"/>
</dbReference>
<evidence type="ECO:0000256" key="1">
    <source>
        <dbReference type="SAM" id="MobiDB-lite"/>
    </source>
</evidence>
<reference evidence="2" key="1">
    <citation type="submission" date="2021-02" db="EMBL/GenBank/DDBJ databases">
        <title>Genomic Encyclopedia of Type Strains, Phase IV (KMG-V): Genome sequencing to study the core and pangenomes of soil and plant-associated prokaryotes.</title>
        <authorList>
            <person name="Whitman W."/>
        </authorList>
    </citation>
    <scope>NUCLEOTIDE SEQUENCE</scope>
    <source>
        <strain evidence="2">USDA 406</strain>
    </source>
</reference>
<evidence type="ECO:0000313" key="5">
    <source>
        <dbReference type="Proteomes" id="UP001565471"/>
    </source>
</evidence>
<gene>
    <name evidence="3" type="ORF">ABIF29_006583</name>
    <name evidence="2" type="ORF">JOH49_004642</name>
</gene>